<name>A0A1X7ANK3_9GAMM</name>
<accession>A0A1X7ANK3</accession>
<dbReference type="InterPro" id="IPR045865">
    <property type="entry name" value="ACT-like_dom_sf"/>
</dbReference>
<dbReference type="Proteomes" id="UP000196573">
    <property type="component" value="Unassembled WGS sequence"/>
</dbReference>
<dbReference type="SUPFAM" id="SSF55021">
    <property type="entry name" value="ACT-like"/>
    <property type="match status" value="1"/>
</dbReference>
<sequence>MIKLDVMAINRQAVIERILRVVRHRGFHVCGLNMPTNTGSADVQVELTLERAGYACKTPVDQLVAQLIKLVDVVQVEQRS</sequence>
<keyword evidence="2" id="KW-1185">Reference proteome</keyword>
<dbReference type="AlphaFoldDB" id="A0A1X7ANK3"/>
<evidence type="ECO:0000313" key="2">
    <source>
        <dbReference type="Proteomes" id="UP000196573"/>
    </source>
</evidence>
<dbReference type="OrthoDB" id="6198158at2"/>
<dbReference type="EMBL" id="FWPT01000008">
    <property type="protein sequence ID" value="SMA49678.1"/>
    <property type="molecule type" value="Genomic_DNA"/>
</dbReference>
<dbReference type="Pfam" id="PF13710">
    <property type="entry name" value="ACT_5"/>
    <property type="match status" value="1"/>
</dbReference>
<proteinExistence type="predicted"/>
<keyword evidence="1" id="KW-0808">Transferase</keyword>
<dbReference type="Gene3D" id="3.30.70.260">
    <property type="match status" value="1"/>
</dbReference>
<dbReference type="GO" id="GO:0003984">
    <property type="term" value="F:acetolactate synthase activity"/>
    <property type="evidence" value="ECO:0007669"/>
    <property type="project" value="UniProtKB-EC"/>
</dbReference>
<dbReference type="NCBIfam" id="NF008362">
    <property type="entry name" value="PRK11152.1"/>
    <property type="match status" value="1"/>
</dbReference>
<evidence type="ECO:0000313" key="1">
    <source>
        <dbReference type="EMBL" id="SMA49678.1"/>
    </source>
</evidence>
<dbReference type="RefSeq" id="WP_087112124.1">
    <property type="nucleotide sequence ID" value="NZ_CBCSCN010000010.1"/>
</dbReference>
<organism evidence="1 2">
    <name type="scientific">Parendozoicomonas haliclonae</name>
    <dbReference type="NCBI Taxonomy" id="1960125"/>
    <lineage>
        <taxon>Bacteria</taxon>
        <taxon>Pseudomonadati</taxon>
        <taxon>Pseudomonadota</taxon>
        <taxon>Gammaproteobacteria</taxon>
        <taxon>Oceanospirillales</taxon>
        <taxon>Endozoicomonadaceae</taxon>
        <taxon>Parendozoicomonas</taxon>
    </lineage>
</organism>
<dbReference type="EC" id="2.2.1.6" evidence="1"/>
<gene>
    <name evidence="1" type="primary">ilvM</name>
    <name evidence="1" type="ORF">EHSB41UT_03460</name>
</gene>
<protein>
    <submittedName>
        <fullName evidence="1">Acetolactate synthase isozyme 2 small subunit</fullName>
        <ecNumber evidence="1">2.2.1.6</ecNumber>
    </submittedName>
</protein>
<reference evidence="1 2" key="1">
    <citation type="submission" date="2017-03" db="EMBL/GenBank/DDBJ databases">
        <authorList>
            <person name="Afonso C.L."/>
            <person name="Miller P.J."/>
            <person name="Scott M.A."/>
            <person name="Spackman E."/>
            <person name="Goraichik I."/>
            <person name="Dimitrov K.M."/>
            <person name="Suarez D.L."/>
            <person name="Swayne D.E."/>
        </authorList>
    </citation>
    <scope>NUCLEOTIDE SEQUENCE [LARGE SCALE GENOMIC DNA]</scope>
    <source>
        <strain evidence="1">SB41UT1</strain>
    </source>
</reference>